<dbReference type="OMA" id="NGEVHKM"/>
<feature type="non-terminal residue" evidence="9">
    <location>
        <position position="1"/>
    </location>
</feature>
<evidence type="ECO:0000256" key="3">
    <source>
        <dbReference type="ARBA" id="ARBA00022630"/>
    </source>
</evidence>
<evidence type="ECO:0000256" key="2">
    <source>
        <dbReference type="ARBA" id="ARBA00012105"/>
    </source>
</evidence>
<feature type="non-terminal residue" evidence="9">
    <location>
        <position position="138"/>
    </location>
</feature>
<accession>C1N4C6</accession>
<dbReference type="InterPro" id="IPR023468">
    <property type="entry name" value="Riboflavin_kinase"/>
</dbReference>
<keyword evidence="7" id="KW-0067">ATP-binding</keyword>
<evidence type="ECO:0000256" key="5">
    <source>
        <dbReference type="ARBA" id="ARBA00022679"/>
    </source>
</evidence>
<comment type="pathway">
    <text evidence="1">Cofactor biosynthesis; FMN biosynthesis; FMN from riboflavin (ATP route): step 1/1.</text>
</comment>
<dbReference type="InterPro" id="IPR023465">
    <property type="entry name" value="Riboflavin_kinase_dom_sf"/>
</dbReference>
<dbReference type="OrthoDB" id="276388at2759"/>
<reference evidence="9 10" key="1">
    <citation type="journal article" date="2009" name="Science">
        <title>Green evolution and dynamic adaptations revealed by genomes of the marine picoeukaryotes Micromonas.</title>
        <authorList>
            <person name="Worden A.Z."/>
            <person name="Lee J.H."/>
            <person name="Mock T."/>
            <person name="Rouze P."/>
            <person name="Simmons M.P."/>
            <person name="Aerts A.L."/>
            <person name="Allen A.E."/>
            <person name="Cuvelier M.L."/>
            <person name="Derelle E."/>
            <person name="Everett M.V."/>
            <person name="Foulon E."/>
            <person name="Grimwood J."/>
            <person name="Gundlach H."/>
            <person name="Henrissat B."/>
            <person name="Napoli C."/>
            <person name="McDonald S.M."/>
            <person name="Parker M.S."/>
            <person name="Rombauts S."/>
            <person name="Salamov A."/>
            <person name="Von Dassow P."/>
            <person name="Badger J.H."/>
            <person name="Coutinho P.M."/>
            <person name="Demir E."/>
            <person name="Dubchak I."/>
            <person name="Gentemann C."/>
            <person name="Eikrem W."/>
            <person name="Gready J.E."/>
            <person name="John U."/>
            <person name="Lanier W."/>
            <person name="Lindquist E.A."/>
            <person name="Lucas S."/>
            <person name="Mayer K.F."/>
            <person name="Moreau H."/>
            <person name="Not F."/>
            <person name="Otillar R."/>
            <person name="Panaud O."/>
            <person name="Pangilinan J."/>
            <person name="Paulsen I."/>
            <person name="Piegu B."/>
            <person name="Poliakov A."/>
            <person name="Robbens S."/>
            <person name="Schmutz J."/>
            <person name="Toulza E."/>
            <person name="Wyss T."/>
            <person name="Zelensky A."/>
            <person name="Zhou K."/>
            <person name="Armbrust E.V."/>
            <person name="Bhattacharya D."/>
            <person name="Goodenough U.W."/>
            <person name="Van de Peer Y."/>
            <person name="Grigoriev I.V."/>
        </authorList>
    </citation>
    <scope>NUCLEOTIDE SEQUENCE [LARGE SCALE GENOMIC DNA]</scope>
    <source>
        <strain evidence="9 10">CCMP1545</strain>
    </source>
</reference>
<organism evidence="10">
    <name type="scientific">Micromonas pusilla (strain CCMP1545)</name>
    <name type="common">Picoplanktonic green alga</name>
    <dbReference type="NCBI Taxonomy" id="564608"/>
    <lineage>
        <taxon>Eukaryota</taxon>
        <taxon>Viridiplantae</taxon>
        <taxon>Chlorophyta</taxon>
        <taxon>Mamiellophyceae</taxon>
        <taxon>Mamiellales</taxon>
        <taxon>Mamiellaceae</taxon>
        <taxon>Micromonas</taxon>
    </lineage>
</organism>
<keyword evidence="5" id="KW-0808">Transferase</keyword>
<evidence type="ECO:0000313" key="10">
    <source>
        <dbReference type="Proteomes" id="UP000001876"/>
    </source>
</evidence>
<dbReference type="PANTHER" id="PTHR22749:SF6">
    <property type="entry name" value="RIBOFLAVIN KINASE"/>
    <property type="match status" value="1"/>
</dbReference>
<dbReference type="STRING" id="564608.C1N4C6"/>
<keyword evidence="10" id="KW-1185">Reference proteome</keyword>
<keyword evidence="3" id="KW-0285">Flavoprotein</keyword>
<evidence type="ECO:0000256" key="7">
    <source>
        <dbReference type="ARBA" id="ARBA00022840"/>
    </source>
</evidence>
<protein>
    <recommendedName>
        <fullName evidence="2">riboflavin kinase</fullName>
        <ecNumber evidence="2">2.7.1.26</ecNumber>
    </recommendedName>
</protein>
<dbReference type="GO" id="GO:0005524">
    <property type="term" value="F:ATP binding"/>
    <property type="evidence" value="ECO:0007669"/>
    <property type="project" value="UniProtKB-KW"/>
</dbReference>
<dbReference type="Pfam" id="PF01687">
    <property type="entry name" value="Flavokinase"/>
    <property type="match status" value="1"/>
</dbReference>
<gene>
    <name evidence="9" type="ORF">MICPUCDRAFT_8520</name>
</gene>
<dbReference type="GO" id="GO:0009231">
    <property type="term" value="P:riboflavin biosynthetic process"/>
    <property type="evidence" value="ECO:0007669"/>
    <property type="project" value="InterPro"/>
</dbReference>
<dbReference type="InterPro" id="IPR015865">
    <property type="entry name" value="Riboflavin_kinase_bac/euk"/>
</dbReference>
<dbReference type="KEGG" id="mpp:MICPUCDRAFT_8520"/>
<dbReference type="AlphaFoldDB" id="C1N4C6"/>
<dbReference type="EMBL" id="GG663747">
    <property type="protein sequence ID" value="EEH52916.1"/>
    <property type="molecule type" value="Genomic_DNA"/>
</dbReference>
<dbReference type="SMART" id="SM00904">
    <property type="entry name" value="Flavokinase"/>
    <property type="match status" value="1"/>
</dbReference>
<dbReference type="GeneID" id="9688205"/>
<keyword evidence="4" id="KW-0288">FMN</keyword>
<dbReference type="Gene3D" id="2.40.30.30">
    <property type="entry name" value="Riboflavin kinase-like"/>
    <property type="match status" value="1"/>
</dbReference>
<evidence type="ECO:0000256" key="6">
    <source>
        <dbReference type="ARBA" id="ARBA00022741"/>
    </source>
</evidence>
<evidence type="ECO:0000256" key="4">
    <source>
        <dbReference type="ARBA" id="ARBA00022643"/>
    </source>
</evidence>
<keyword evidence="6" id="KW-0547">Nucleotide-binding</keyword>
<dbReference type="Proteomes" id="UP000001876">
    <property type="component" value="Unassembled WGS sequence"/>
</dbReference>
<dbReference type="eggNOG" id="KOG3110">
    <property type="taxonomic scope" value="Eukaryota"/>
</dbReference>
<dbReference type="SUPFAM" id="SSF82114">
    <property type="entry name" value="Riboflavin kinase-like"/>
    <property type="match status" value="1"/>
</dbReference>
<name>C1N4C6_MICPC</name>
<evidence type="ECO:0000256" key="1">
    <source>
        <dbReference type="ARBA" id="ARBA00005201"/>
    </source>
</evidence>
<dbReference type="GO" id="GO:0008531">
    <property type="term" value="F:riboflavin kinase activity"/>
    <property type="evidence" value="ECO:0007669"/>
    <property type="project" value="UniProtKB-EC"/>
</dbReference>
<dbReference type="GO" id="GO:0009398">
    <property type="term" value="P:FMN biosynthetic process"/>
    <property type="evidence" value="ECO:0007669"/>
    <property type="project" value="UniProtKB-UniPathway"/>
</dbReference>
<dbReference type="RefSeq" id="XP_003062977.1">
    <property type="nucleotide sequence ID" value="XM_003062931.1"/>
</dbReference>
<feature type="domain" description="Riboflavin kinase" evidence="8">
    <location>
        <begin position="2"/>
        <end position="128"/>
    </location>
</feature>
<evidence type="ECO:0000259" key="8">
    <source>
        <dbReference type="SMART" id="SM00904"/>
    </source>
</evidence>
<proteinExistence type="predicted"/>
<dbReference type="UniPathway" id="UPA00276">
    <property type="reaction ID" value="UER00406"/>
</dbReference>
<dbReference type="EC" id="2.7.1.26" evidence="2"/>
<evidence type="ECO:0000313" key="9">
    <source>
        <dbReference type="EMBL" id="EEH52916.1"/>
    </source>
</evidence>
<dbReference type="PANTHER" id="PTHR22749">
    <property type="entry name" value="RIBOFLAVIN KINASE/FMN ADENYLYLTRANSFERASE"/>
    <property type="match status" value="1"/>
</dbReference>
<sequence length="138" mass="15237">RAPVVYGFGRGSKKMGVPTANLDPDVLEEELGSMRKGVYFGYARLPADEKHAAWTKCVVNVGSRPTFADGDGVTVETHALRDYGRDFYGEDMEVVVVGYLRPEMKFDGMAALVNRIMTDIGLARNALDDPGHRRRADD</sequence>